<feature type="transmembrane region" description="Helical" evidence="5">
    <location>
        <begin position="40"/>
        <end position="61"/>
    </location>
</feature>
<evidence type="ECO:0000313" key="7">
    <source>
        <dbReference type="EMBL" id="GGX60826.1"/>
    </source>
</evidence>
<keyword evidence="2 5" id="KW-0812">Transmembrane</keyword>
<evidence type="ECO:0000256" key="3">
    <source>
        <dbReference type="ARBA" id="ARBA00022989"/>
    </source>
</evidence>
<keyword evidence="4 5" id="KW-0472">Membrane</keyword>
<accession>A0A918KEI8</accession>
<dbReference type="EMBL" id="BMXR01000007">
    <property type="protein sequence ID" value="GGX60826.1"/>
    <property type="molecule type" value="Genomic_DNA"/>
</dbReference>
<evidence type="ECO:0000313" key="8">
    <source>
        <dbReference type="Proteomes" id="UP000626148"/>
    </source>
</evidence>
<evidence type="ECO:0000256" key="5">
    <source>
        <dbReference type="SAM" id="Phobius"/>
    </source>
</evidence>
<dbReference type="AlphaFoldDB" id="A0A918KEI8"/>
<reference evidence="7" key="1">
    <citation type="journal article" date="2014" name="Int. J. Syst. Evol. Microbiol.">
        <title>Complete genome sequence of Corynebacterium casei LMG S-19264T (=DSM 44701T), isolated from a smear-ripened cheese.</title>
        <authorList>
            <consortium name="US DOE Joint Genome Institute (JGI-PGF)"/>
            <person name="Walter F."/>
            <person name="Albersmeier A."/>
            <person name="Kalinowski J."/>
            <person name="Ruckert C."/>
        </authorList>
    </citation>
    <scope>NUCLEOTIDE SEQUENCE</scope>
    <source>
        <strain evidence="7">KCTC 22169</strain>
    </source>
</reference>
<name>A0A918KEI8_9GAMM</name>
<protein>
    <recommendedName>
        <fullName evidence="6">Lipopolysaccharide assembly protein A domain-containing protein</fullName>
    </recommendedName>
</protein>
<comment type="caution">
    <text evidence="7">The sequence shown here is derived from an EMBL/GenBank/DDBJ whole genome shotgun (WGS) entry which is preliminary data.</text>
</comment>
<feature type="domain" description="Lipopolysaccharide assembly protein A" evidence="6">
    <location>
        <begin position="25"/>
        <end position="65"/>
    </location>
</feature>
<evidence type="ECO:0000256" key="1">
    <source>
        <dbReference type="ARBA" id="ARBA00022475"/>
    </source>
</evidence>
<keyword evidence="8" id="KW-1185">Reference proteome</keyword>
<keyword evidence="1" id="KW-1003">Cell membrane</keyword>
<evidence type="ECO:0000256" key="2">
    <source>
        <dbReference type="ARBA" id="ARBA00022692"/>
    </source>
</evidence>
<dbReference type="RefSeq" id="WP_189610286.1">
    <property type="nucleotide sequence ID" value="NZ_BMXR01000007.1"/>
</dbReference>
<evidence type="ECO:0000259" key="6">
    <source>
        <dbReference type="Pfam" id="PF06305"/>
    </source>
</evidence>
<organism evidence="7 8">
    <name type="scientific">Saccharospirillum salsuginis</name>
    <dbReference type="NCBI Taxonomy" id="418750"/>
    <lineage>
        <taxon>Bacteria</taxon>
        <taxon>Pseudomonadati</taxon>
        <taxon>Pseudomonadota</taxon>
        <taxon>Gammaproteobacteria</taxon>
        <taxon>Oceanospirillales</taxon>
        <taxon>Saccharospirillaceae</taxon>
        <taxon>Saccharospirillum</taxon>
    </lineage>
</organism>
<dbReference type="Pfam" id="PF06305">
    <property type="entry name" value="LapA_dom"/>
    <property type="match status" value="1"/>
</dbReference>
<dbReference type="InterPro" id="IPR010445">
    <property type="entry name" value="LapA_dom"/>
</dbReference>
<sequence length="73" mass="8151">MIARSFKILIALTLFVLAWLLAFGNNQTVSLAFMAWNTPALPLFIWLLITLFLGILIGLILGRFSKRKRSGSA</sequence>
<dbReference type="Proteomes" id="UP000626148">
    <property type="component" value="Unassembled WGS sequence"/>
</dbReference>
<keyword evidence="3 5" id="KW-1133">Transmembrane helix</keyword>
<gene>
    <name evidence="7" type="ORF">GCM10007392_31060</name>
</gene>
<dbReference type="GO" id="GO:0005886">
    <property type="term" value="C:plasma membrane"/>
    <property type="evidence" value="ECO:0007669"/>
    <property type="project" value="InterPro"/>
</dbReference>
<proteinExistence type="predicted"/>
<reference evidence="7" key="2">
    <citation type="submission" date="2020-09" db="EMBL/GenBank/DDBJ databases">
        <authorList>
            <person name="Sun Q."/>
            <person name="Kim S."/>
        </authorList>
    </citation>
    <scope>NUCLEOTIDE SEQUENCE</scope>
    <source>
        <strain evidence="7">KCTC 22169</strain>
    </source>
</reference>
<evidence type="ECO:0000256" key="4">
    <source>
        <dbReference type="ARBA" id="ARBA00023136"/>
    </source>
</evidence>